<accession>A0A4R8LIL9</accession>
<dbReference type="InterPro" id="IPR051257">
    <property type="entry name" value="Diverse_CBS-Domain"/>
</dbReference>
<name>A0A4R8LIL9_9BURK</name>
<evidence type="ECO:0000256" key="2">
    <source>
        <dbReference type="PROSITE-ProRule" id="PRU00703"/>
    </source>
</evidence>
<dbReference type="PROSITE" id="PS51371">
    <property type="entry name" value="CBS"/>
    <property type="match status" value="2"/>
</dbReference>
<dbReference type="SMART" id="SM00116">
    <property type="entry name" value="CBS"/>
    <property type="match status" value="2"/>
</dbReference>
<proteinExistence type="predicted"/>
<dbReference type="InterPro" id="IPR046342">
    <property type="entry name" value="CBS_dom_sf"/>
</dbReference>
<dbReference type="Gene3D" id="3.10.580.10">
    <property type="entry name" value="CBS-domain"/>
    <property type="match status" value="2"/>
</dbReference>
<dbReference type="AlphaFoldDB" id="A0A4R8LIL9"/>
<dbReference type="Proteomes" id="UP000295509">
    <property type="component" value="Unassembled WGS sequence"/>
</dbReference>
<comment type="caution">
    <text evidence="4">The sequence shown here is derived from an EMBL/GenBank/DDBJ whole genome shotgun (WGS) entry which is preliminary data.</text>
</comment>
<protein>
    <submittedName>
        <fullName evidence="4">CBS domain protein</fullName>
    </submittedName>
</protein>
<feature type="domain" description="CBS" evidence="3">
    <location>
        <begin position="62"/>
        <end position="118"/>
    </location>
</feature>
<dbReference type="PANTHER" id="PTHR43080">
    <property type="entry name" value="CBS DOMAIN-CONTAINING PROTEIN CBSX3, MITOCHONDRIAL"/>
    <property type="match status" value="1"/>
</dbReference>
<dbReference type="EMBL" id="SORE01000018">
    <property type="protein sequence ID" value="TDY43273.1"/>
    <property type="molecule type" value="Genomic_DNA"/>
</dbReference>
<dbReference type="SUPFAM" id="SSF54631">
    <property type="entry name" value="CBS-domain pair"/>
    <property type="match status" value="1"/>
</dbReference>
<keyword evidence="5" id="KW-1185">Reference proteome</keyword>
<dbReference type="Pfam" id="PF00571">
    <property type="entry name" value="CBS"/>
    <property type="match status" value="2"/>
</dbReference>
<organism evidence="4 5">
    <name type="scientific">Paraburkholderia rhizosphaerae</name>
    <dbReference type="NCBI Taxonomy" id="480658"/>
    <lineage>
        <taxon>Bacteria</taxon>
        <taxon>Pseudomonadati</taxon>
        <taxon>Pseudomonadota</taxon>
        <taxon>Betaproteobacteria</taxon>
        <taxon>Burkholderiales</taxon>
        <taxon>Burkholderiaceae</taxon>
        <taxon>Paraburkholderia</taxon>
    </lineage>
</organism>
<feature type="domain" description="CBS" evidence="3">
    <location>
        <begin position="135"/>
        <end position="191"/>
    </location>
</feature>
<keyword evidence="1 2" id="KW-0129">CBS domain</keyword>
<gene>
    <name evidence="4" type="ORF">BX592_11868</name>
</gene>
<reference evidence="4 5" key="1">
    <citation type="submission" date="2019-03" db="EMBL/GenBank/DDBJ databases">
        <title>Genomic Encyclopedia of Type Strains, Phase III (KMG-III): the genomes of soil and plant-associated and newly described type strains.</title>
        <authorList>
            <person name="Whitman W."/>
        </authorList>
    </citation>
    <scope>NUCLEOTIDE SEQUENCE [LARGE SCALE GENOMIC DNA]</scope>
    <source>
        <strain evidence="4 5">LMG 29544</strain>
    </source>
</reference>
<evidence type="ECO:0000313" key="4">
    <source>
        <dbReference type="EMBL" id="TDY43273.1"/>
    </source>
</evidence>
<evidence type="ECO:0000256" key="1">
    <source>
        <dbReference type="ARBA" id="ARBA00023122"/>
    </source>
</evidence>
<dbReference type="InterPro" id="IPR000644">
    <property type="entry name" value="CBS_dom"/>
</dbReference>
<sequence length="192" mass="21218">MTFRYPGRRLVGKMPFQHASVKTHNPNNGNAAGERAQSAVLAELRRQSVLHGLLELTCADVMRAPVITVRADDTKEYAQTLLARYRFKLLPVIDASGHLLGVVSHSDLRRVVGHLRAVGDESPLPNGTDAVESVMSSSVATVSSDMKLTDVVRLFMARGHHHLPVIDRDRRIVGMLTQSDLFAIMCELNPMR</sequence>
<dbReference type="PANTHER" id="PTHR43080:SF2">
    <property type="entry name" value="CBS DOMAIN-CONTAINING PROTEIN"/>
    <property type="match status" value="1"/>
</dbReference>
<evidence type="ECO:0000313" key="5">
    <source>
        <dbReference type="Proteomes" id="UP000295509"/>
    </source>
</evidence>
<evidence type="ECO:0000259" key="3">
    <source>
        <dbReference type="PROSITE" id="PS51371"/>
    </source>
</evidence>